<evidence type="ECO:0000313" key="2">
    <source>
        <dbReference type="EMBL" id="HIS75575.1"/>
    </source>
</evidence>
<keyword evidence="1" id="KW-1133">Transmembrane helix</keyword>
<name>A0A9D1JYU6_9FIRM</name>
<gene>
    <name evidence="2" type="ORF">IAB51_02085</name>
</gene>
<dbReference type="Gene3D" id="1.10.1760.20">
    <property type="match status" value="1"/>
</dbReference>
<organism evidence="2 3">
    <name type="scientific">Candidatus Merdivicinus excrementipullorum</name>
    <dbReference type="NCBI Taxonomy" id="2840867"/>
    <lineage>
        <taxon>Bacteria</taxon>
        <taxon>Bacillati</taxon>
        <taxon>Bacillota</taxon>
        <taxon>Clostridia</taxon>
        <taxon>Eubacteriales</taxon>
        <taxon>Oscillospiraceae</taxon>
        <taxon>Oscillospiraceae incertae sedis</taxon>
        <taxon>Candidatus Merdivicinus</taxon>
    </lineage>
</organism>
<reference evidence="2" key="1">
    <citation type="submission" date="2020-10" db="EMBL/GenBank/DDBJ databases">
        <authorList>
            <person name="Gilroy R."/>
        </authorList>
    </citation>
    <scope>NUCLEOTIDE SEQUENCE</scope>
    <source>
        <strain evidence="2">CHK199-13235</strain>
    </source>
</reference>
<keyword evidence="1" id="KW-0472">Membrane</keyword>
<proteinExistence type="predicted"/>
<dbReference type="EMBL" id="DVJP01000018">
    <property type="protein sequence ID" value="HIS75575.1"/>
    <property type="molecule type" value="Genomic_DNA"/>
</dbReference>
<reference evidence="2" key="2">
    <citation type="journal article" date="2021" name="PeerJ">
        <title>Extensive microbial diversity within the chicken gut microbiome revealed by metagenomics and culture.</title>
        <authorList>
            <person name="Gilroy R."/>
            <person name="Ravi A."/>
            <person name="Getino M."/>
            <person name="Pursley I."/>
            <person name="Horton D.L."/>
            <person name="Alikhan N.F."/>
            <person name="Baker D."/>
            <person name="Gharbi K."/>
            <person name="Hall N."/>
            <person name="Watson M."/>
            <person name="Adriaenssens E.M."/>
            <person name="Foster-Nyarko E."/>
            <person name="Jarju S."/>
            <person name="Secka A."/>
            <person name="Antonio M."/>
            <person name="Oren A."/>
            <person name="Chaudhuri R.R."/>
            <person name="La Ragione R."/>
            <person name="Hildebrand F."/>
            <person name="Pallen M.J."/>
        </authorList>
    </citation>
    <scope>NUCLEOTIDE SEQUENCE</scope>
    <source>
        <strain evidence="2">CHK199-13235</strain>
    </source>
</reference>
<feature type="transmembrane region" description="Helical" evidence="1">
    <location>
        <begin position="111"/>
        <end position="137"/>
    </location>
</feature>
<dbReference type="AlphaFoldDB" id="A0A9D1JYU6"/>
<sequence length="196" mass="21560">MTRAMNMTRLQKLVIAALLCAIGILIPMIMPVKITLEPMSFTLASHVPVLIAMFISPAVALCVELGTTVGFLVAGFSPVVVLRALVQVFFVVIGAYWLQEKPDALNRWGSMILFVLATGLIHGAAEALISTWFYFGGSIDQSKGFFETIILLVGVGTLAHHIVDFVISYIIWRPVCRVIKIPTSVHFRKEQKSNES</sequence>
<evidence type="ECO:0000313" key="3">
    <source>
        <dbReference type="Proteomes" id="UP000824002"/>
    </source>
</evidence>
<comment type="caution">
    <text evidence="2">The sequence shown here is derived from an EMBL/GenBank/DDBJ whole genome shotgun (WGS) entry which is preliminary data.</text>
</comment>
<accession>A0A9D1JYU6</accession>
<feature type="transmembrane region" description="Helical" evidence="1">
    <location>
        <begin position="149"/>
        <end position="172"/>
    </location>
</feature>
<protein>
    <recommendedName>
        <fullName evidence="4">Niacin transporter NiaX</fullName>
    </recommendedName>
</protein>
<feature type="transmembrane region" description="Helical" evidence="1">
    <location>
        <begin position="47"/>
        <end position="73"/>
    </location>
</feature>
<keyword evidence="1" id="KW-0812">Transmembrane</keyword>
<evidence type="ECO:0008006" key="4">
    <source>
        <dbReference type="Google" id="ProtNLM"/>
    </source>
</evidence>
<dbReference type="Proteomes" id="UP000824002">
    <property type="component" value="Unassembled WGS sequence"/>
</dbReference>
<feature type="transmembrane region" description="Helical" evidence="1">
    <location>
        <begin position="80"/>
        <end position="99"/>
    </location>
</feature>
<evidence type="ECO:0000256" key="1">
    <source>
        <dbReference type="SAM" id="Phobius"/>
    </source>
</evidence>